<dbReference type="GO" id="GO:0070286">
    <property type="term" value="P:axonemal dynein complex assembly"/>
    <property type="evidence" value="ECO:0007669"/>
    <property type="project" value="InterPro"/>
</dbReference>
<dbReference type="PANTHER" id="PTHR22118">
    <property type="entry name" value="DYNEIN ASSEMBLY FACTOR 3, AXONEMAL"/>
    <property type="match status" value="1"/>
</dbReference>
<evidence type="ECO:0000256" key="2">
    <source>
        <dbReference type="ARBA" id="ARBA00022490"/>
    </source>
</evidence>
<sequence length="504" mass="56792">MVPDCLRNICHSFLMSFAKMSAGRTMEGAGCSTWWGFSPALDLLDVGPERQQGEVNILLVGCSDPRHILKTIAGMKDTDTLSVWVIENSTEVVARQLLLLFLSLTSTNGLGMHEKVEVFLEVFGNSEIRNQTEEILRYAATQLSLSVSDMLSTQIHPCLDTGLLKYKERDELAWIFKQWLKPPSHGPLMSKAWDGRVRQYLGSRYDSKHGCYDWDLTMKLYQKGCGVISKQQYVKWRDTGLAFELREGNYQIANQSLLSNRIFGHRSGKVAVRGYWGDIVTSPYLCFGIETDDKKLLKKHNNQHVKTAQDISFANVLALFQALSNRGSPPTACLQASKNNNREESQSQTSEIQLESNSSASHRKEELQKHYDHPIGGISEECQPHSETKEKAMHYELMTVNGVRVFFLPLDSLSKLPEKQRYSQFFNTIYCSASMAHTLKPSLKLISASEAILIVELGKYLLDLSKEQEAGFTQKIKEITLTAGFSPTLESTSDVHAVFTLQQQ</sequence>
<evidence type="ECO:0000313" key="11">
    <source>
        <dbReference type="Proteomes" id="UP000823561"/>
    </source>
</evidence>
<evidence type="ECO:0000256" key="5">
    <source>
        <dbReference type="ARBA" id="ARBA00024431"/>
    </source>
</evidence>
<dbReference type="EMBL" id="JADWDJ010000022">
    <property type="protein sequence ID" value="KAG5262313.1"/>
    <property type="molecule type" value="Genomic_DNA"/>
</dbReference>
<feature type="domain" description="Dynein assembly factor 3 C-terminal" evidence="9">
    <location>
        <begin position="159"/>
        <end position="488"/>
    </location>
</feature>
<dbReference type="InterPro" id="IPR027974">
    <property type="entry name" value="DUF4470"/>
</dbReference>
<evidence type="ECO:0000256" key="7">
    <source>
        <dbReference type="SAM" id="MobiDB-lite"/>
    </source>
</evidence>
<proteinExistence type="inferred from homology"/>
<dbReference type="GO" id="GO:0044458">
    <property type="term" value="P:motile cilium assembly"/>
    <property type="evidence" value="ECO:0007669"/>
    <property type="project" value="TreeGrafter"/>
</dbReference>
<name>A0AAV6FHZ3_9TELE</name>
<dbReference type="AlphaFoldDB" id="A0AAV6FHZ3"/>
<evidence type="ECO:0000256" key="1">
    <source>
        <dbReference type="ARBA" id="ARBA00010449"/>
    </source>
</evidence>
<comment type="similarity">
    <text evidence="1">Belongs to the DNAAF3 family.</text>
</comment>
<dbReference type="Pfam" id="PF14737">
    <property type="entry name" value="DUF4470"/>
    <property type="match status" value="1"/>
</dbReference>
<evidence type="ECO:0000256" key="6">
    <source>
        <dbReference type="ARBA" id="ARBA00025165"/>
    </source>
</evidence>
<feature type="region of interest" description="Disordered" evidence="7">
    <location>
        <begin position="330"/>
        <end position="387"/>
    </location>
</feature>
<evidence type="ECO:0000259" key="9">
    <source>
        <dbReference type="Pfam" id="PF14740"/>
    </source>
</evidence>
<accession>A0AAV6FHZ3</accession>
<comment type="function">
    <text evidence="6">Required for the assembly of axonemal inner and outer dynein arms. Involved in preassembly of dyneins into complexes before their transport into cilia.</text>
</comment>
<comment type="caution">
    <text evidence="10">The sequence shown here is derived from an EMBL/GenBank/DDBJ whole genome shotgun (WGS) entry which is preliminary data.</text>
</comment>
<reference evidence="10" key="1">
    <citation type="submission" date="2020-10" db="EMBL/GenBank/DDBJ databases">
        <title>Chromosome-scale genome assembly of the Allis shad, Alosa alosa.</title>
        <authorList>
            <person name="Margot Z."/>
            <person name="Christophe K."/>
            <person name="Cabau C."/>
            <person name="Louis A."/>
            <person name="Berthelot C."/>
            <person name="Parey E."/>
            <person name="Roest Crollius H."/>
            <person name="Montfort J."/>
            <person name="Robinson-Rechavi M."/>
            <person name="Bucao C."/>
            <person name="Bouchez O."/>
            <person name="Gislard M."/>
            <person name="Lluch J."/>
            <person name="Milhes M."/>
            <person name="Lampietro C."/>
            <person name="Lopez Roques C."/>
            <person name="Donnadieu C."/>
            <person name="Braasch I."/>
            <person name="Desvignes T."/>
            <person name="Postlethwait J."/>
            <person name="Bobe J."/>
            <person name="Guiguen Y."/>
        </authorList>
    </citation>
    <scope>NUCLEOTIDE SEQUENCE</scope>
    <source>
        <strain evidence="10">M-15738</strain>
        <tissue evidence="10">Blood</tissue>
    </source>
</reference>
<evidence type="ECO:0000259" key="8">
    <source>
        <dbReference type="Pfam" id="PF14737"/>
    </source>
</evidence>
<keyword evidence="11" id="KW-1185">Reference proteome</keyword>
<comment type="subcellular location">
    <subcellularLocation>
        <location evidence="4">Dynein axonemal particle</location>
    </subcellularLocation>
</comment>
<feature type="compositionally biased region" description="Basic and acidic residues" evidence="7">
    <location>
        <begin position="362"/>
        <end position="373"/>
    </location>
</feature>
<evidence type="ECO:0000256" key="4">
    <source>
        <dbReference type="ARBA" id="ARBA00024190"/>
    </source>
</evidence>
<keyword evidence="3" id="KW-0970">Cilium biogenesis/degradation</keyword>
<evidence type="ECO:0000313" key="10">
    <source>
        <dbReference type="EMBL" id="KAG5262313.1"/>
    </source>
</evidence>
<dbReference type="Pfam" id="PF14740">
    <property type="entry name" value="DUF4471"/>
    <property type="match status" value="1"/>
</dbReference>
<gene>
    <name evidence="10" type="ORF">AALO_G00273830</name>
</gene>
<keyword evidence="2" id="KW-0963">Cytoplasm</keyword>
<feature type="compositionally biased region" description="Polar residues" evidence="7">
    <location>
        <begin position="330"/>
        <end position="339"/>
    </location>
</feature>
<dbReference type="Proteomes" id="UP000823561">
    <property type="component" value="Chromosome 22"/>
</dbReference>
<protein>
    <recommendedName>
        <fullName evidence="5">Dynein axonemal assembly factor 3</fullName>
    </recommendedName>
</protein>
<dbReference type="InterPro" id="IPR039304">
    <property type="entry name" value="DNAAF3"/>
</dbReference>
<evidence type="ECO:0000256" key="3">
    <source>
        <dbReference type="ARBA" id="ARBA00022794"/>
    </source>
</evidence>
<organism evidence="10 11">
    <name type="scientific">Alosa alosa</name>
    <name type="common">allis shad</name>
    <dbReference type="NCBI Taxonomy" id="278164"/>
    <lineage>
        <taxon>Eukaryota</taxon>
        <taxon>Metazoa</taxon>
        <taxon>Chordata</taxon>
        <taxon>Craniata</taxon>
        <taxon>Vertebrata</taxon>
        <taxon>Euteleostomi</taxon>
        <taxon>Actinopterygii</taxon>
        <taxon>Neopterygii</taxon>
        <taxon>Teleostei</taxon>
        <taxon>Clupei</taxon>
        <taxon>Clupeiformes</taxon>
        <taxon>Clupeoidei</taxon>
        <taxon>Clupeidae</taxon>
        <taxon>Alosa</taxon>
    </lineage>
</organism>
<dbReference type="GO" id="GO:0120293">
    <property type="term" value="C:dynein axonemal particle"/>
    <property type="evidence" value="ECO:0007669"/>
    <property type="project" value="UniProtKB-SubCell"/>
</dbReference>
<dbReference type="InterPro" id="IPR028235">
    <property type="entry name" value="DNAAF3_C"/>
</dbReference>
<dbReference type="PANTHER" id="PTHR22118:SF14">
    <property type="entry name" value="DYNEIN AXONEMAL ASSEMBLY FACTOR 3"/>
    <property type="match status" value="1"/>
</dbReference>
<feature type="compositionally biased region" description="Polar residues" evidence="7">
    <location>
        <begin position="346"/>
        <end position="360"/>
    </location>
</feature>
<feature type="domain" description="DUF4470" evidence="8">
    <location>
        <begin position="34"/>
        <end position="128"/>
    </location>
</feature>